<dbReference type="Pfam" id="PF12840">
    <property type="entry name" value="HTH_20"/>
    <property type="match status" value="1"/>
</dbReference>
<evidence type="ECO:0000313" key="5">
    <source>
        <dbReference type="EMBL" id="MFC0863681.1"/>
    </source>
</evidence>
<dbReference type="PROSITE" id="PS50987">
    <property type="entry name" value="HTH_ARSR_2"/>
    <property type="match status" value="1"/>
</dbReference>
<dbReference type="PANTHER" id="PTHR33154:SF12">
    <property type="entry name" value="TRANSCRIPTIONAL REGULATORY PROTEIN"/>
    <property type="match status" value="1"/>
</dbReference>
<keyword evidence="2" id="KW-0238">DNA-binding</keyword>
<evidence type="ECO:0000256" key="3">
    <source>
        <dbReference type="ARBA" id="ARBA00023163"/>
    </source>
</evidence>
<evidence type="ECO:0000256" key="1">
    <source>
        <dbReference type="ARBA" id="ARBA00023015"/>
    </source>
</evidence>
<dbReference type="InterPro" id="IPR036390">
    <property type="entry name" value="WH_DNA-bd_sf"/>
</dbReference>
<keyword evidence="1" id="KW-0805">Transcription regulation</keyword>
<organism evidence="5 6">
    <name type="scientific">Sphaerimonospora cavernae</name>
    <dbReference type="NCBI Taxonomy" id="1740611"/>
    <lineage>
        <taxon>Bacteria</taxon>
        <taxon>Bacillati</taxon>
        <taxon>Actinomycetota</taxon>
        <taxon>Actinomycetes</taxon>
        <taxon>Streptosporangiales</taxon>
        <taxon>Streptosporangiaceae</taxon>
        <taxon>Sphaerimonospora</taxon>
    </lineage>
</organism>
<protein>
    <submittedName>
        <fullName evidence="5">ArsR/SmtB family transcription factor</fullName>
    </submittedName>
</protein>
<sequence>MSSDDLRQSGKCLPQPDLEDIRIDQVMRALGEPARLRIVRSLARSTEPMSCGAFDLPLSKSTTTHHFKVLRESGVILQYREGTCRYSLLRHAELERRFPGLLAAVLRADEPETAEDPDGAAQAASS</sequence>
<accession>A0ABV6U8P5</accession>
<dbReference type="InterPro" id="IPR001845">
    <property type="entry name" value="HTH_ArsR_DNA-bd_dom"/>
</dbReference>
<dbReference type="Proteomes" id="UP001589870">
    <property type="component" value="Unassembled WGS sequence"/>
</dbReference>
<dbReference type="SMART" id="SM00418">
    <property type="entry name" value="HTH_ARSR"/>
    <property type="match status" value="1"/>
</dbReference>
<keyword evidence="6" id="KW-1185">Reference proteome</keyword>
<dbReference type="InterPro" id="IPR051081">
    <property type="entry name" value="HTH_MetalResp_TranReg"/>
</dbReference>
<keyword evidence="3" id="KW-0804">Transcription</keyword>
<feature type="domain" description="HTH arsR-type" evidence="4">
    <location>
        <begin position="15"/>
        <end position="109"/>
    </location>
</feature>
<evidence type="ECO:0000259" key="4">
    <source>
        <dbReference type="PROSITE" id="PS50987"/>
    </source>
</evidence>
<dbReference type="Gene3D" id="1.10.10.10">
    <property type="entry name" value="Winged helix-like DNA-binding domain superfamily/Winged helix DNA-binding domain"/>
    <property type="match status" value="1"/>
</dbReference>
<dbReference type="PRINTS" id="PR00778">
    <property type="entry name" value="HTHARSR"/>
</dbReference>
<comment type="caution">
    <text evidence="5">The sequence shown here is derived from an EMBL/GenBank/DDBJ whole genome shotgun (WGS) entry which is preliminary data.</text>
</comment>
<dbReference type="CDD" id="cd00090">
    <property type="entry name" value="HTH_ARSR"/>
    <property type="match status" value="1"/>
</dbReference>
<name>A0ABV6U8P5_9ACTN</name>
<gene>
    <name evidence="5" type="ORF">ACFHYQ_15365</name>
</gene>
<dbReference type="InterPro" id="IPR036388">
    <property type="entry name" value="WH-like_DNA-bd_sf"/>
</dbReference>
<evidence type="ECO:0000313" key="6">
    <source>
        <dbReference type="Proteomes" id="UP001589870"/>
    </source>
</evidence>
<dbReference type="PANTHER" id="PTHR33154">
    <property type="entry name" value="TRANSCRIPTIONAL REGULATOR, ARSR FAMILY"/>
    <property type="match status" value="1"/>
</dbReference>
<proteinExistence type="predicted"/>
<evidence type="ECO:0000256" key="2">
    <source>
        <dbReference type="ARBA" id="ARBA00023125"/>
    </source>
</evidence>
<dbReference type="EMBL" id="JBHMQT010000033">
    <property type="protein sequence ID" value="MFC0863681.1"/>
    <property type="molecule type" value="Genomic_DNA"/>
</dbReference>
<dbReference type="InterPro" id="IPR011991">
    <property type="entry name" value="ArsR-like_HTH"/>
</dbReference>
<dbReference type="SUPFAM" id="SSF46785">
    <property type="entry name" value="Winged helix' DNA-binding domain"/>
    <property type="match status" value="1"/>
</dbReference>
<dbReference type="RefSeq" id="WP_394301822.1">
    <property type="nucleotide sequence ID" value="NZ_JBHMQT010000033.1"/>
</dbReference>
<reference evidence="5 6" key="1">
    <citation type="submission" date="2024-09" db="EMBL/GenBank/DDBJ databases">
        <authorList>
            <person name="Sun Q."/>
            <person name="Mori K."/>
        </authorList>
    </citation>
    <scope>NUCLEOTIDE SEQUENCE [LARGE SCALE GENOMIC DNA]</scope>
    <source>
        <strain evidence="5 6">TBRC 1851</strain>
    </source>
</reference>